<keyword evidence="3" id="KW-1185">Reference proteome</keyword>
<keyword evidence="1" id="KW-0472">Membrane</keyword>
<feature type="transmembrane region" description="Helical" evidence="1">
    <location>
        <begin position="73"/>
        <end position="92"/>
    </location>
</feature>
<organism evidence="2 3">
    <name type="scientific">Pseudokineococcus marinus</name>
    <dbReference type="NCBI Taxonomy" id="351215"/>
    <lineage>
        <taxon>Bacteria</taxon>
        <taxon>Bacillati</taxon>
        <taxon>Actinomycetota</taxon>
        <taxon>Actinomycetes</taxon>
        <taxon>Kineosporiales</taxon>
        <taxon>Kineosporiaceae</taxon>
        <taxon>Pseudokineococcus</taxon>
    </lineage>
</organism>
<name>A0A849BRW5_9ACTN</name>
<gene>
    <name evidence="2" type="ORF">HLB09_04030</name>
</gene>
<dbReference type="Proteomes" id="UP000555552">
    <property type="component" value="Unassembled WGS sequence"/>
</dbReference>
<sequence length="452" mass="47043">MSGLPGRRSLSTLAETARASLWPLPVTFVVLATVAGVLLPLLDEALDGDLPVFVETVVFGGGSSAARDVLKTIASAFMTVSSLTFSLTVVTLQLASSQYSPRLLRTFASDRAVQVTLGVFLGSFAYCLVVLRTVRDSDDSTAEFVPRLSVTLAVLLALVGVVTLVVFLAHLSRKIRIEPILVDVHAEASGVLSRSRPAERVPASLQGREDGLAVTSERTGFVTSVDEGALVELAREHDAVVDVRATPGAVAVPGTLLARLLPRDAAEGVGGRSSGAGSHDAEVEGAVRHAVAVGEERAADQDPTFGLRQLADVAMRAVSSSLNDPTTAVHAITHLRAAVPEALAHGVGDALVRDDDGVVRVVLRRDGVAEVLDVVVGQPAVYGAGDPMVVSALLHLLADVAAAVRRDPDHLTAVLATRDRVLAVSAPLREDPRWASLLAAASSRVDAAARGA</sequence>
<keyword evidence="1" id="KW-1133">Transmembrane helix</keyword>
<evidence type="ECO:0000313" key="2">
    <source>
        <dbReference type="EMBL" id="NNH22266.1"/>
    </source>
</evidence>
<protein>
    <submittedName>
        <fullName evidence="2">DUF2254 domain-containing protein</fullName>
    </submittedName>
</protein>
<dbReference type="EMBL" id="JABEMA010000030">
    <property type="protein sequence ID" value="NNH22266.1"/>
    <property type="molecule type" value="Genomic_DNA"/>
</dbReference>
<dbReference type="RefSeq" id="WP_171202119.1">
    <property type="nucleotide sequence ID" value="NZ_BAAANP010000002.1"/>
</dbReference>
<dbReference type="Pfam" id="PF10011">
    <property type="entry name" value="DUF2254"/>
    <property type="match status" value="1"/>
</dbReference>
<proteinExistence type="predicted"/>
<reference evidence="2 3" key="1">
    <citation type="submission" date="2020-05" db="EMBL/GenBank/DDBJ databases">
        <title>MicrobeNet Type strains.</title>
        <authorList>
            <person name="Nicholson A.C."/>
        </authorList>
    </citation>
    <scope>NUCLEOTIDE SEQUENCE [LARGE SCALE GENOMIC DNA]</scope>
    <source>
        <strain evidence="2 3">JCM 14547</strain>
    </source>
</reference>
<comment type="caution">
    <text evidence="2">The sequence shown here is derived from an EMBL/GenBank/DDBJ whole genome shotgun (WGS) entry which is preliminary data.</text>
</comment>
<keyword evidence="1" id="KW-0812">Transmembrane</keyword>
<accession>A0A849BRW5</accession>
<feature type="transmembrane region" description="Helical" evidence="1">
    <location>
        <begin position="21"/>
        <end position="42"/>
    </location>
</feature>
<evidence type="ECO:0000313" key="3">
    <source>
        <dbReference type="Proteomes" id="UP000555552"/>
    </source>
</evidence>
<dbReference type="InterPro" id="IPR018723">
    <property type="entry name" value="DUF2254_membrane"/>
</dbReference>
<feature type="transmembrane region" description="Helical" evidence="1">
    <location>
        <begin position="151"/>
        <end position="171"/>
    </location>
</feature>
<dbReference type="AlphaFoldDB" id="A0A849BRW5"/>
<feature type="transmembrane region" description="Helical" evidence="1">
    <location>
        <begin position="112"/>
        <end position="131"/>
    </location>
</feature>
<evidence type="ECO:0000256" key="1">
    <source>
        <dbReference type="SAM" id="Phobius"/>
    </source>
</evidence>